<keyword evidence="4" id="KW-1185">Reference proteome</keyword>
<keyword evidence="1" id="KW-0694">RNA-binding</keyword>
<evidence type="ECO:0000313" key="4">
    <source>
        <dbReference type="Proteomes" id="UP000765509"/>
    </source>
</evidence>
<dbReference type="Gene3D" id="3.30.420.10">
    <property type="entry name" value="Ribonuclease H-like superfamily/Ribonuclease H"/>
    <property type="match status" value="1"/>
</dbReference>
<reference evidence="3" key="1">
    <citation type="submission" date="2021-03" db="EMBL/GenBank/DDBJ databases">
        <title>Draft genome sequence of rust myrtle Austropuccinia psidii MF-1, a brazilian biotype.</title>
        <authorList>
            <person name="Quecine M.C."/>
            <person name="Pachon D.M.R."/>
            <person name="Bonatelli M.L."/>
            <person name="Correr F.H."/>
            <person name="Franceschini L.M."/>
            <person name="Leite T.F."/>
            <person name="Margarido G.R.A."/>
            <person name="Almeida C.A."/>
            <person name="Ferrarezi J.A."/>
            <person name="Labate C.A."/>
        </authorList>
    </citation>
    <scope>NUCLEOTIDE SEQUENCE</scope>
    <source>
        <strain evidence="3">MF-1</strain>
    </source>
</reference>
<dbReference type="InterPro" id="IPR050951">
    <property type="entry name" value="Retrovirus_Pol_polyprotein"/>
</dbReference>
<dbReference type="PROSITE" id="PS50994">
    <property type="entry name" value="INTEGRASE"/>
    <property type="match status" value="1"/>
</dbReference>
<sequence>MSDRDLKFTSALWTNIHQLFGAKMCFSTAYHPKTDGLAERMIQTLEDMVKQFCAYGLELKNCDGFTHYWCTLLTALKLTYKTSIHAITNKTPAILAKEWNPKLAQDSLRKHLVGIHPTATSFKEIIENSRKNAIR</sequence>
<dbReference type="PANTHER" id="PTHR37984">
    <property type="entry name" value="PROTEIN CBG26694"/>
    <property type="match status" value="1"/>
</dbReference>
<dbReference type="SUPFAM" id="SSF53098">
    <property type="entry name" value="Ribonuclease H-like"/>
    <property type="match status" value="1"/>
</dbReference>
<proteinExistence type="predicted"/>
<evidence type="ECO:0000256" key="1">
    <source>
        <dbReference type="ARBA" id="ARBA00022884"/>
    </source>
</evidence>
<dbReference type="EMBL" id="AVOT02025905">
    <property type="protein sequence ID" value="MBW0517402.1"/>
    <property type="molecule type" value="Genomic_DNA"/>
</dbReference>
<organism evidence="3 4">
    <name type="scientific">Austropuccinia psidii MF-1</name>
    <dbReference type="NCBI Taxonomy" id="1389203"/>
    <lineage>
        <taxon>Eukaryota</taxon>
        <taxon>Fungi</taxon>
        <taxon>Dikarya</taxon>
        <taxon>Basidiomycota</taxon>
        <taxon>Pucciniomycotina</taxon>
        <taxon>Pucciniomycetes</taxon>
        <taxon>Pucciniales</taxon>
        <taxon>Sphaerophragmiaceae</taxon>
        <taxon>Austropuccinia</taxon>
    </lineage>
</organism>
<protein>
    <recommendedName>
        <fullName evidence="2">Integrase catalytic domain-containing protein</fullName>
    </recommendedName>
</protein>
<evidence type="ECO:0000313" key="3">
    <source>
        <dbReference type="EMBL" id="MBW0517402.1"/>
    </source>
</evidence>
<name>A0A9Q3EC39_9BASI</name>
<dbReference type="Proteomes" id="UP000765509">
    <property type="component" value="Unassembled WGS sequence"/>
</dbReference>
<dbReference type="AlphaFoldDB" id="A0A9Q3EC39"/>
<accession>A0A9Q3EC39</accession>
<gene>
    <name evidence="3" type="ORF">O181_057117</name>
</gene>
<dbReference type="GO" id="GO:0015074">
    <property type="term" value="P:DNA integration"/>
    <property type="evidence" value="ECO:0007669"/>
    <property type="project" value="InterPro"/>
</dbReference>
<dbReference type="GO" id="GO:0005634">
    <property type="term" value="C:nucleus"/>
    <property type="evidence" value="ECO:0007669"/>
    <property type="project" value="UniProtKB-ARBA"/>
</dbReference>
<dbReference type="InterPro" id="IPR036397">
    <property type="entry name" value="RNaseH_sf"/>
</dbReference>
<evidence type="ECO:0000259" key="2">
    <source>
        <dbReference type="PROSITE" id="PS50994"/>
    </source>
</evidence>
<dbReference type="InterPro" id="IPR012337">
    <property type="entry name" value="RNaseH-like_sf"/>
</dbReference>
<dbReference type="InterPro" id="IPR001584">
    <property type="entry name" value="Integrase_cat-core"/>
</dbReference>
<comment type="caution">
    <text evidence="3">The sequence shown here is derived from an EMBL/GenBank/DDBJ whole genome shotgun (WGS) entry which is preliminary data.</text>
</comment>
<dbReference type="GO" id="GO:0003723">
    <property type="term" value="F:RNA binding"/>
    <property type="evidence" value="ECO:0007669"/>
    <property type="project" value="UniProtKB-KW"/>
</dbReference>
<dbReference type="PANTHER" id="PTHR37984:SF15">
    <property type="entry name" value="INTEGRASE CATALYTIC DOMAIN-CONTAINING PROTEIN"/>
    <property type="match status" value="1"/>
</dbReference>
<feature type="domain" description="Integrase catalytic" evidence="2">
    <location>
        <begin position="1"/>
        <end position="100"/>
    </location>
</feature>